<dbReference type="Pfam" id="PF16043">
    <property type="entry name" value="DUF4795"/>
    <property type="match status" value="1"/>
</dbReference>
<accession>A0A8X7X235</accession>
<feature type="non-terminal residue" evidence="4">
    <location>
        <position position="1"/>
    </location>
</feature>
<reference evidence="4 5" key="1">
    <citation type="journal article" date="2021" name="Cell">
        <title>Tracing the genetic footprints of vertebrate landing in non-teleost ray-finned fishes.</title>
        <authorList>
            <person name="Bi X."/>
            <person name="Wang K."/>
            <person name="Yang L."/>
            <person name="Pan H."/>
            <person name="Jiang H."/>
            <person name="Wei Q."/>
            <person name="Fang M."/>
            <person name="Yu H."/>
            <person name="Zhu C."/>
            <person name="Cai Y."/>
            <person name="He Y."/>
            <person name="Gan X."/>
            <person name="Zeng H."/>
            <person name="Yu D."/>
            <person name="Zhu Y."/>
            <person name="Jiang H."/>
            <person name="Qiu Q."/>
            <person name="Yang H."/>
            <person name="Zhang Y.E."/>
            <person name="Wang W."/>
            <person name="Zhu M."/>
            <person name="He S."/>
            <person name="Zhang G."/>
        </authorList>
    </citation>
    <scope>NUCLEOTIDE SEQUENCE [LARGE SCALE GENOMIC DNA]</scope>
    <source>
        <strain evidence="4">Bchr_013</strain>
    </source>
</reference>
<evidence type="ECO:0000256" key="1">
    <source>
        <dbReference type="SAM" id="Coils"/>
    </source>
</evidence>
<dbReference type="EMBL" id="JAATIS010004753">
    <property type="protein sequence ID" value="KAG2461013.1"/>
    <property type="molecule type" value="Genomic_DNA"/>
</dbReference>
<feature type="region of interest" description="Disordered" evidence="2">
    <location>
        <begin position="231"/>
        <end position="316"/>
    </location>
</feature>
<feature type="coiled-coil region" evidence="1">
    <location>
        <begin position="127"/>
        <end position="161"/>
    </location>
</feature>
<dbReference type="Proteomes" id="UP000886611">
    <property type="component" value="Unassembled WGS sequence"/>
</dbReference>
<feature type="compositionally biased region" description="Low complexity" evidence="2">
    <location>
        <begin position="298"/>
        <end position="313"/>
    </location>
</feature>
<feature type="coiled-coil region" evidence="1">
    <location>
        <begin position="328"/>
        <end position="433"/>
    </location>
</feature>
<gene>
    <name evidence="4" type="primary">Qrich2</name>
    <name evidence="4" type="ORF">GTO96_0011536</name>
</gene>
<proteinExistence type="predicted"/>
<dbReference type="PANTHER" id="PTHR47080:SF1">
    <property type="entry name" value="CHROMOSOME 16 OPEN READING FRAME 96"/>
    <property type="match status" value="1"/>
</dbReference>
<dbReference type="InterPro" id="IPR032013">
    <property type="entry name" value="DUF4795"/>
</dbReference>
<keyword evidence="5" id="KW-1185">Reference proteome</keyword>
<organism evidence="4 5">
    <name type="scientific">Polypterus senegalus</name>
    <name type="common">Senegal bichir</name>
    <dbReference type="NCBI Taxonomy" id="55291"/>
    <lineage>
        <taxon>Eukaryota</taxon>
        <taxon>Metazoa</taxon>
        <taxon>Chordata</taxon>
        <taxon>Craniata</taxon>
        <taxon>Vertebrata</taxon>
        <taxon>Euteleostomi</taxon>
        <taxon>Actinopterygii</taxon>
        <taxon>Polypteriformes</taxon>
        <taxon>Polypteridae</taxon>
        <taxon>Polypterus</taxon>
    </lineage>
</organism>
<comment type="caution">
    <text evidence="4">The sequence shown here is derived from an EMBL/GenBank/DDBJ whole genome shotgun (WGS) entry which is preliminary data.</text>
</comment>
<sequence>MPAPVSLSDLLRLSIGTPEVGSVNFGALRALLHGILSHLQIQEVTAELRDEDSDLHDRGAHPQPATFHYMERKVADIEKQVAALSGLPSAAELLERSKTASPGDSPVNDMWQLIVMKKKIEANEDGVSKAMALLQEMLCEINELKKSTKRLEQESQRISGQLSQIDLMELKDKLAGVDKCLKQVDGLGTSLNSLQDRMGRYPSPEELDGFINWDVLQETLVNESNKLHEKLKLSTQQTSETQLRAQSSESEASTKGPAPSNETSAIQQQQLPSPPPRPETWESVGQAEVSVSSPFKPQSPLVPSRPVSSAASSGMERYPETVDALRHIGQLKERHESLEERVKRLEDIAADFAEFDTAAVLQQLAKLKEQLKTINDEKHKDGEFLGRIRRDIQQLQAECERLNTTGKRMMDERDQQEQRLKHIYEAVQKLEEKKADKVHVEMEIDVKADKDALEGKVSRMQFDATTEQLNGMFQDLMSKISGQEQDWQKVVEKISNEMECKLNRIELEPVKRQLEERWNAIRKKLQETTVPYNSDDAAGIRK</sequence>
<name>A0A8X7X235_POLSE</name>
<dbReference type="PANTHER" id="PTHR47080">
    <property type="entry name" value="CHROMOSOME 16 OPEN READING FRAME 96"/>
    <property type="match status" value="1"/>
</dbReference>
<evidence type="ECO:0000259" key="3">
    <source>
        <dbReference type="Pfam" id="PF16043"/>
    </source>
</evidence>
<keyword evidence="1" id="KW-0175">Coiled coil</keyword>
<feature type="domain" description="DUF4795" evidence="3">
    <location>
        <begin position="378"/>
        <end position="542"/>
    </location>
</feature>
<evidence type="ECO:0000313" key="4">
    <source>
        <dbReference type="EMBL" id="KAG2461013.1"/>
    </source>
</evidence>
<feature type="non-terminal residue" evidence="4">
    <location>
        <position position="542"/>
    </location>
</feature>
<dbReference type="AlphaFoldDB" id="A0A8X7X235"/>
<protein>
    <submittedName>
        <fullName evidence="4">QRIC2 protein</fullName>
    </submittedName>
</protein>
<evidence type="ECO:0000256" key="2">
    <source>
        <dbReference type="SAM" id="MobiDB-lite"/>
    </source>
</evidence>
<evidence type="ECO:0000313" key="5">
    <source>
        <dbReference type="Proteomes" id="UP000886611"/>
    </source>
</evidence>
<feature type="compositionally biased region" description="Polar residues" evidence="2">
    <location>
        <begin position="233"/>
        <end position="253"/>
    </location>
</feature>